<evidence type="ECO:0008006" key="14">
    <source>
        <dbReference type="Google" id="ProtNLM"/>
    </source>
</evidence>
<evidence type="ECO:0000256" key="11">
    <source>
        <dbReference type="ARBA" id="ARBA00049893"/>
    </source>
</evidence>
<evidence type="ECO:0000256" key="9">
    <source>
        <dbReference type="ARBA" id="ARBA00047989"/>
    </source>
</evidence>
<dbReference type="InterPro" id="IPR011324">
    <property type="entry name" value="Cytotoxic_necrot_fac-like_cat"/>
</dbReference>
<dbReference type="Pfam" id="PF02578">
    <property type="entry name" value="Cu-oxidase_4"/>
    <property type="match status" value="1"/>
</dbReference>
<proteinExistence type="inferred from homology"/>
<evidence type="ECO:0000256" key="3">
    <source>
        <dbReference type="ARBA" id="ARBA00007353"/>
    </source>
</evidence>
<dbReference type="EMBL" id="AGZS01000002">
    <property type="protein sequence ID" value="EJD65154.1"/>
    <property type="molecule type" value="Genomic_DNA"/>
</dbReference>
<accession>J0WZY7</accession>
<evidence type="ECO:0000256" key="1">
    <source>
        <dbReference type="ARBA" id="ARBA00000553"/>
    </source>
</evidence>
<dbReference type="InterPro" id="IPR038371">
    <property type="entry name" value="Cu_polyphenol_OxRdtase_sf"/>
</dbReference>
<dbReference type="InterPro" id="IPR003730">
    <property type="entry name" value="Cu_polyphenol_OxRdtase"/>
</dbReference>
<dbReference type="Proteomes" id="UP000006415">
    <property type="component" value="Unassembled WGS sequence"/>
</dbReference>
<comment type="function">
    <text evidence="2">Purine nucleoside enzyme that catalyzes the phosphorolysis of adenosine and inosine nucleosides, yielding D-ribose 1-phosphate and the respective free bases, adenine and hypoxanthine. Also catalyzes the phosphorolysis of S-methyl-5'-thioadenosine into adenine and S-methyl-5-thio-alpha-D-ribose 1-phosphate. Also has adenosine deaminase activity.</text>
</comment>
<evidence type="ECO:0000313" key="13">
    <source>
        <dbReference type="Proteomes" id="UP000006415"/>
    </source>
</evidence>
<dbReference type="SUPFAM" id="SSF64438">
    <property type="entry name" value="CNF1/YfiH-like putative cysteine hydrolases"/>
    <property type="match status" value="1"/>
</dbReference>
<keyword evidence="7" id="KW-0862">Zinc</keyword>
<evidence type="ECO:0000313" key="12">
    <source>
        <dbReference type="EMBL" id="EJD65154.1"/>
    </source>
</evidence>
<dbReference type="PANTHER" id="PTHR30616:SF2">
    <property type="entry name" value="PURINE NUCLEOSIDE PHOSPHORYLASE LACC1"/>
    <property type="match status" value="1"/>
</dbReference>
<dbReference type="eggNOG" id="COG1496">
    <property type="taxonomic scope" value="Bacteria"/>
</dbReference>
<keyword evidence="4" id="KW-0808">Transferase</keyword>
<comment type="catalytic activity">
    <reaction evidence="9">
        <text>adenosine + H2O + H(+) = inosine + NH4(+)</text>
        <dbReference type="Rhea" id="RHEA:24408"/>
        <dbReference type="ChEBI" id="CHEBI:15377"/>
        <dbReference type="ChEBI" id="CHEBI:15378"/>
        <dbReference type="ChEBI" id="CHEBI:16335"/>
        <dbReference type="ChEBI" id="CHEBI:17596"/>
        <dbReference type="ChEBI" id="CHEBI:28938"/>
        <dbReference type="EC" id="3.5.4.4"/>
    </reaction>
    <physiologicalReaction direction="left-to-right" evidence="9">
        <dbReference type="Rhea" id="RHEA:24409"/>
    </physiologicalReaction>
</comment>
<comment type="caution">
    <text evidence="12">The sequence shown here is derived from an EMBL/GenBank/DDBJ whole genome shotgun (WGS) entry which is preliminary data.</text>
</comment>
<dbReference type="PANTHER" id="PTHR30616">
    <property type="entry name" value="UNCHARACTERIZED PROTEIN YFIH"/>
    <property type="match status" value="1"/>
</dbReference>
<evidence type="ECO:0000256" key="8">
    <source>
        <dbReference type="ARBA" id="ARBA00023008"/>
    </source>
</evidence>
<gene>
    <name evidence="12" type="ORF">HMPREF9156_00598</name>
</gene>
<evidence type="ECO:0000256" key="10">
    <source>
        <dbReference type="ARBA" id="ARBA00048968"/>
    </source>
</evidence>
<dbReference type="GO" id="GO:0005507">
    <property type="term" value="F:copper ion binding"/>
    <property type="evidence" value="ECO:0007669"/>
    <property type="project" value="TreeGrafter"/>
</dbReference>
<keyword evidence="8" id="KW-0186">Copper</keyword>
<evidence type="ECO:0000256" key="5">
    <source>
        <dbReference type="ARBA" id="ARBA00022723"/>
    </source>
</evidence>
<comment type="catalytic activity">
    <reaction evidence="10">
        <text>adenosine + phosphate = alpha-D-ribose 1-phosphate + adenine</text>
        <dbReference type="Rhea" id="RHEA:27642"/>
        <dbReference type="ChEBI" id="CHEBI:16335"/>
        <dbReference type="ChEBI" id="CHEBI:16708"/>
        <dbReference type="ChEBI" id="CHEBI:43474"/>
        <dbReference type="ChEBI" id="CHEBI:57720"/>
        <dbReference type="EC" id="2.4.2.1"/>
    </reaction>
    <physiologicalReaction direction="left-to-right" evidence="10">
        <dbReference type="Rhea" id="RHEA:27643"/>
    </physiologicalReaction>
</comment>
<dbReference type="GO" id="GO:0017061">
    <property type="term" value="F:S-methyl-5-thioadenosine phosphorylase activity"/>
    <property type="evidence" value="ECO:0007669"/>
    <property type="project" value="UniProtKB-EC"/>
</dbReference>
<evidence type="ECO:0000256" key="4">
    <source>
        <dbReference type="ARBA" id="ARBA00022679"/>
    </source>
</evidence>
<comment type="catalytic activity">
    <reaction evidence="11">
        <text>S-methyl-5'-thioadenosine + phosphate = 5-(methylsulfanyl)-alpha-D-ribose 1-phosphate + adenine</text>
        <dbReference type="Rhea" id="RHEA:11852"/>
        <dbReference type="ChEBI" id="CHEBI:16708"/>
        <dbReference type="ChEBI" id="CHEBI:17509"/>
        <dbReference type="ChEBI" id="CHEBI:43474"/>
        <dbReference type="ChEBI" id="CHEBI:58533"/>
        <dbReference type="EC" id="2.4.2.28"/>
    </reaction>
    <physiologicalReaction direction="left-to-right" evidence="11">
        <dbReference type="Rhea" id="RHEA:11853"/>
    </physiologicalReaction>
</comment>
<evidence type="ECO:0000256" key="7">
    <source>
        <dbReference type="ARBA" id="ARBA00022833"/>
    </source>
</evidence>
<keyword evidence="6" id="KW-0378">Hydrolase</keyword>
<evidence type="ECO:0000256" key="2">
    <source>
        <dbReference type="ARBA" id="ARBA00003215"/>
    </source>
</evidence>
<dbReference type="GO" id="GO:0016787">
    <property type="term" value="F:hydrolase activity"/>
    <property type="evidence" value="ECO:0007669"/>
    <property type="project" value="UniProtKB-KW"/>
</dbReference>
<dbReference type="CDD" id="cd16833">
    <property type="entry name" value="YfiH"/>
    <property type="match status" value="1"/>
</dbReference>
<name>J0WZY7_9BIFI</name>
<reference evidence="12 13" key="1">
    <citation type="submission" date="2012-01" db="EMBL/GenBank/DDBJ databases">
        <title>The Genome Sequence of Scardovia wiggsiae F0424.</title>
        <authorList>
            <consortium name="The Broad Institute Genome Sequencing Platform"/>
            <person name="Earl A."/>
            <person name="Ward D."/>
            <person name="Feldgarden M."/>
            <person name="Gevers D."/>
            <person name="Izard J."/>
            <person name="Ganesan A."/>
            <person name="Baranova O.V."/>
            <person name="Blanton J.M."/>
            <person name="Tanner A.C."/>
            <person name="Mathney J."/>
            <person name="Dewhirst F.E."/>
            <person name="Young S.K."/>
            <person name="Zeng Q."/>
            <person name="Gargeya S."/>
            <person name="Fitzgerald M."/>
            <person name="Haas B."/>
            <person name="Abouelleil A."/>
            <person name="Alvarado L."/>
            <person name="Arachchi H.M."/>
            <person name="Berlin A."/>
            <person name="Chapman S.B."/>
            <person name="Gearin G."/>
            <person name="Goldberg J."/>
            <person name="Griggs A."/>
            <person name="Gujja S."/>
            <person name="Hansen M."/>
            <person name="Heiman D."/>
            <person name="Howarth C."/>
            <person name="Larimer J."/>
            <person name="Lui A."/>
            <person name="MacDonald P.J.P."/>
            <person name="McCowen C."/>
            <person name="Montmayeur A."/>
            <person name="Murphy C."/>
            <person name="Neiman D."/>
            <person name="Pearson M."/>
            <person name="Priest M."/>
            <person name="Roberts A."/>
            <person name="Saif S."/>
            <person name="Shea T."/>
            <person name="Sisk P."/>
            <person name="Stolte C."/>
            <person name="Sykes S."/>
            <person name="Wortman J."/>
            <person name="Nusbaum C."/>
            <person name="Birren B."/>
        </authorList>
    </citation>
    <scope>NUCLEOTIDE SEQUENCE [LARGE SCALE GENOMIC DNA]</scope>
    <source>
        <strain evidence="12 13">F0424</strain>
    </source>
</reference>
<keyword evidence="5" id="KW-0479">Metal-binding</keyword>
<sequence>MASIMENDNTYNTSGMIQLPDGASISTARTPALIPIALAPGITVHYTTRLGGHSQGDWAFCNLGSKVGDDPSHVYANRFAVDGVVGSRVYTVSQIHSARAVSTDDELERIRSVIGAQASDGSVPGPKGEAGGESFAEACADRFYGIEADAQYTLQQDRAIGVFTADCLPVLLADPHAGIIGAAHCGRKGLQRGVLQNLIHAMESRGARSSHMAATLGPCICGSCYEVGSDIADEFDRQFPGTATVTRFGGKGIDITLAALQILAHEGISGSRIADSGPRVRAATYYLETDPEFQALCRADAEGGPLSKRLDKMEHPLCTLENPLWYSHRRAVRSGKADSGRALSIITRTDPARLEKEQAALRAQLAAEDIAEAGAESIIEEGTAAVPDQQGSK</sequence>
<dbReference type="AlphaFoldDB" id="J0WZY7"/>
<comment type="catalytic activity">
    <reaction evidence="1">
        <text>inosine + phosphate = alpha-D-ribose 1-phosphate + hypoxanthine</text>
        <dbReference type="Rhea" id="RHEA:27646"/>
        <dbReference type="ChEBI" id="CHEBI:17368"/>
        <dbReference type="ChEBI" id="CHEBI:17596"/>
        <dbReference type="ChEBI" id="CHEBI:43474"/>
        <dbReference type="ChEBI" id="CHEBI:57720"/>
        <dbReference type="EC" id="2.4.2.1"/>
    </reaction>
    <physiologicalReaction direction="left-to-right" evidence="1">
        <dbReference type="Rhea" id="RHEA:27647"/>
    </physiologicalReaction>
</comment>
<keyword evidence="13" id="KW-1185">Reference proteome</keyword>
<protein>
    <recommendedName>
        <fullName evidence="14">Copper oxidase</fullName>
    </recommendedName>
</protein>
<dbReference type="STRING" id="857290.HMPREF9156_00598"/>
<dbReference type="HOGENOM" id="CLU_065784_3_2_11"/>
<evidence type="ECO:0000256" key="6">
    <source>
        <dbReference type="ARBA" id="ARBA00022801"/>
    </source>
</evidence>
<organism evidence="12 13">
    <name type="scientific">Scardovia wiggsiae F0424</name>
    <dbReference type="NCBI Taxonomy" id="857290"/>
    <lineage>
        <taxon>Bacteria</taxon>
        <taxon>Bacillati</taxon>
        <taxon>Actinomycetota</taxon>
        <taxon>Actinomycetes</taxon>
        <taxon>Bifidobacteriales</taxon>
        <taxon>Bifidobacteriaceae</taxon>
        <taxon>Scardovia</taxon>
    </lineage>
</organism>
<dbReference type="Gene3D" id="3.60.140.10">
    <property type="entry name" value="CNF1/YfiH-like putative cysteine hydrolases"/>
    <property type="match status" value="1"/>
</dbReference>
<comment type="similarity">
    <text evidence="3">Belongs to the purine nucleoside phosphorylase YfiH/LACC1 family.</text>
</comment>